<dbReference type="InterPro" id="IPR048493">
    <property type="entry name" value="DUF1980_N"/>
</dbReference>
<feature type="transmembrane region" description="Helical" evidence="1">
    <location>
        <begin position="94"/>
        <end position="111"/>
    </location>
</feature>
<evidence type="ECO:0008006" key="5">
    <source>
        <dbReference type="Google" id="ProtNLM"/>
    </source>
</evidence>
<evidence type="ECO:0000259" key="3">
    <source>
        <dbReference type="Pfam" id="PF21537"/>
    </source>
</evidence>
<dbReference type="RefSeq" id="WP_010897682.1">
    <property type="nucleotide sequence ID" value="NZ_CP040441.1"/>
</dbReference>
<accession>A0A4Y7WVA6</accession>
<feature type="domain" description="DUF1980" evidence="3">
    <location>
        <begin position="180"/>
        <end position="317"/>
    </location>
</feature>
<comment type="caution">
    <text evidence="4">The sequence shown here is derived from an EMBL/GenBank/DDBJ whole genome shotgun (WGS) entry which is preliminary data.</text>
</comment>
<name>A0A0M0KM62_ALKHA</name>
<dbReference type="PATRIC" id="fig|136160.3.peg.2792"/>
<proteinExistence type="predicted"/>
<protein>
    <recommendedName>
        <fullName evidence="5">TIGR03943 family protein</fullName>
    </recommendedName>
</protein>
<keyword evidence="1" id="KW-0472">Membrane</keyword>
<dbReference type="Pfam" id="PF09323">
    <property type="entry name" value="DUF1980"/>
    <property type="match status" value="1"/>
</dbReference>
<feature type="transmembrane region" description="Helical" evidence="1">
    <location>
        <begin position="20"/>
        <end position="41"/>
    </location>
</feature>
<feature type="transmembrane region" description="Helical" evidence="1">
    <location>
        <begin position="47"/>
        <end position="65"/>
    </location>
</feature>
<gene>
    <name evidence="4" type="ORF">AMD02_11880</name>
</gene>
<dbReference type="InterPro" id="IPR048447">
    <property type="entry name" value="DUF1980_C"/>
</dbReference>
<evidence type="ECO:0000256" key="1">
    <source>
        <dbReference type="SAM" id="Phobius"/>
    </source>
</evidence>
<feature type="domain" description="DUF1980" evidence="2">
    <location>
        <begin position="16"/>
        <end position="126"/>
    </location>
</feature>
<accession>A0A0M0KM62</accession>
<dbReference type="GeneID" id="87597139"/>
<dbReference type="PANTHER" id="PTHR40047">
    <property type="entry name" value="UPF0703 PROTEIN YCGQ"/>
    <property type="match status" value="1"/>
</dbReference>
<keyword evidence="1" id="KW-1133">Transmembrane helix</keyword>
<dbReference type="Pfam" id="PF21537">
    <property type="entry name" value="DUF1980_C"/>
    <property type="match status" value="1"/>
</dbReference>
<dbReference type="OMA" id="ETWVKIT"/>
<keyword evidence="1" id="KW-0812">Transmembrane</keyword>
<dbReference type="InterPro" id="IPR052955">
    <property type="entry name" value="UPF0703_membrane_permease"/>
</dbReference>
<dbReference type="EMBL" id="LILD01000001">
    <property type="protein sequence ID" value="KOO39468.1"/>
    <property type="molecule type" value="Genomic_DNA"/>
</dbReference>
<organism evidence="4">
    <name type="scientific">Halalkalibacterium halodurans</name>
    <name type="common">Bacillus halodurans</name>
    <dbReference type="NCBI Taxonomy" id="86665"/>
    <lineage>
        <taxon>Bacteria</taxon>
        <taxon>Bacillati</taxon>
        <taxon>Bacillota</taxon>
        <taxon>Bacilli</taxon>
        <taxon>Bacillales</taxon>
        <taxon>Bacillaceae</taxon>
        <taxon>Halalkalibacterium (ex Joshi et al. 2022)</taxon>
    </lineage>
</organism>
<dbReference type="AlphaFoldDB" id="A0A0M0KM62"/>
<dbReference type="NCBIfam" id="TIGR03943">
    <property type="entry name" value="TIGR03943 family putative permease subunit"/>
    <property type="match status" value="1"/>
</dbReference>
<dbReference type="InterPro" id="IPR015402">
    <property type="entry name" value="DUF1980"/>
</dbReference>
<evidence type="ECO:0000259" key="2">
    <source>
        <dbReference type="Pfam" id="PF09323"/>
    </source>
</evidence>
<reference evidence="4" key="1">
    <citation type="submission" date="2015-08" db="EMBL/GenBank/DDBJ databases">
        <title>Complete DNA Sequence of Pseudomonas syringae pv. actinidiae, the Causal Agent of Kiwifruit Canker Disease.</title>
        <authorList>
            <person name="Rikkerink E.H.A."/>
            <person name="Fineran P.C."/>
        </authorList>
    </citation>
    <scope>NUCLEOTIDE SEQUENCE</scope>
    <source>
        <strain evidence="4">DSM 13666</strain>
    </source>
</reference>
<dbReference type="PANTHER" id="PTHR40047:SF1">
    <property type="entry name" value="UPF0703 PROTEIN YCGQ"/>
    <property type="match status" value="1"/>
</dbReference>
<evidence type="ECO:0000313" key="4">
    <source>
        <dbReference type="EMBL" id="KOO39468.1"/>
    </source>
</evidence>
<sequence length="321" mass="35972">MDNEQTTQDLGFHAYLRGIILIGFSLLLIAFILTGAIRYYIAPSMMPFVYFATVVFLLLGVIQIIRSTAKGQEEELLCDCGTDHSMSGSPMTKVLIYAIFVVPIISGFVVPDKVLDSSVAANRGVQFSTGMNQSIAPGDSTGSLEGESGTSRAELFLEDPDEYYRQLEEQNSNTAPEDFYTEEGFNSYYREMADEMLAEDRLVVTDENYLDVMTMLEHHLPEFAGKEIELIGFVFRDKSFPNNQLAVARFGMTCCVADATVYATMIEADDLDELTNDMWVRVEGTLSQTEFDDAQIPLIHVDQLEVIDEPDSPYVFPSFRF</sequence>